<dbReference type="Proteomes" id="UP000240859">
    <property type="component" value="Unassembled WGS sequence"/>
</dbReference>
<dbReference type="RefSeq" id="WP_206749367.1">
    <property type="nucleotide sequence ID" value="NZ_PZFR01000303.1"/>
</dbReference>
<name>A0ABX5II36_9STAP</name>
<organism evidence="1 2">
    <name type="scientific">Staphylococcus succinus</name>
    <dbReference type="NCBI Taxonomy" id="61015"/>
    <lineage>
        <taxon>Bacteria</taxon>
        <taxon>Bacillati</taxon>
        <taxon>Bacillota</taxon>
        <taxon>Bacilli</taxon>
        <taxon>Bacillales</taxon>
        <taxon>Staphylococcaceae</taxon>
        <taxon>Staphylococcus</taxon>
    </lineage>
</organism>
<dbReference type="EMBL" id="PZFR01000303">
    <property type="protein sequence ID" value="PTI61971.1"/>
    <property type="molecule type" value="Genomic_DNA"/>
</dbReference>
<reference evidence="1 2" key="1">
    <citation type="journal article" date="2016" name="Front. Microbiol.">
        <title>Comprehensive Phylogenetic Analysis of Bovine Non-aureus Staphylococci Species Based on Whole-Genome Sequencing.</title>
        <authorList>
            <person name="Naushad S."/>
            <person name="Barkema H.W."/>
            <person name="Luby C."/>
            <person name="Condas L.A."/>
            <person name="Nobrega D.B."/>
            <person name="Carson D.A."/>
            <person name="De Buck J."/>
        </authorList>
    </citation>
    <scope>NUCLEOTIDE SEQUENCE [LARGE SCALE GENOMIC DNA]</scope>
    <source>
        <strain evidence="1 2">SNUC 1084</strain>
    </source>
</reference>
<evidence type="ECO:0000313" key="1">
    <source>
        <dbReference type="EMBL" id="PTI61971.1"/>
    </source>
</evidence>
<comment type="caution">
    <text evidence="1">The sequence shown here is derived from an EMBL/GenBank/DDBJ whole genome shotgun (WGS) entry which is preliminary data.</text>
</comment>
<protein>
    <recommendedName>
        <fullName evidence="3">AraC family transcriptional regulator</fullName>
    </recommendedName>
</protein>
<evidence type="ECO:0008006" key="3">
    <source>
        <dbReference type="Google" id="ProtNLM"/>
    </source>
</evidence>
<sequence length="218" mass="25533">ISIVTHFYLTRNEHEFLADNSYYHLVCNNHSLNLSEIVLNQGNNQNIAQYFNLMDNHNDKKKLNKDRINLNEKVIEIVNTNLVISHSGRSLPNYDSKYAYKILNYYFNFSFTYLLEYYSLKLQNLTFSLIKANINNKYTILNFKSLLNSLDSITESINKKSEFILYNSHLTTTQVGSNLNNLQHFSVLQNNDSSNHSLLMNYQFSIYPNLASLFTRLK</sequence>
<feature type="non-terminal residue" evidence="1">
    <location>
        <position position="1"/>
    </location>
</feature>
<proteinExistence type="predicted"/>
<keyword evidence="2" id="KW-1185">Reference proteome</keyword>
<gene>
    <name evidence="1" type="ORF">BU057_14395</name>
</gene>
<evidence type="ECO:0000313" key="2">
    <source>
        <dbReference type="Proteomes" id="UP000240859"/>
    </source>
</evidence>
<accession>A0ABX5II36</accession>